<dbReference type="InterPro" id="IPR041492">
    <property type="entry name" value="HAD_2"/>
</dbReference>
<dbReference type="InterPro" id="IPR023198">
    <property type="entry name" value="PGP-like_dom2"/>
</dbReference>
<dbReference type="Gene3D" id="1.10.150.240">
    <property type="entry name" value="Putative phosphatase, domain 2"/>
    <property type="match status" value="1"/>
</dbReference>
<evidence type="ECO:0000256" key="4">
    <source>
        <dbReference type="ARBA" id="ARBA00013078"/>
    </source>
</evidence>
<dbReference type="InterPro" id="IPR006439">
    <property type="entry name" value="HAD-SF_hydro_IA"/>
</dbReference>
<dbReference type="InterPro" id="IPR050155">
    <property type="entry name" value="HAD-like_hydrolase_sf"/>
</dbReference>
<proteinExistence type="inferred from homology"/>
<dbReference type="NCBIfam" id="TIGR01549">
    <property type="entry name" value="HAD-SF-IA-v1"/>
    <property type="match status" value="1"/>
</dbReference>
<dbReference type="OrthoDB" id="9797743at2"/>
<dbReference type="Proteomes" id="UP000319555">
    <property type="component" value="Unassembled WGS sequence"/>
</dbReference>
<accession>A0A521BSP8</accession>
<comment type="similarity">
    <text evidence="3">Belongs to the HAD-like hydrolase superfamily. CbbY/CbbZ/Gph/YieH family.</text>
</comment>
<dbReference type="Gene3D" id="3.40.50.1000">
    <property type="entry name" value="HAD superfamily/HAD-like"/>
    <property type="match status" value="1"/>
</dbReference>
<dbReference type="PANTHER" id="PTHR43434">
    <property type="entry name" value="PHOSPHOGLYCOLATE PHOSPHATASE"/>
    <property type="match status" value="1"/>
</dbReference>
<evidence type="ECO:0000313" key="5">
    <source>
        <dbReference type="EMBL" id="SMO50163.1"/>
    </source>
</evidence>
<dbReference type="RefSeq" id="WP_142634847.1">
    <property type="nucleotide sequence ID" value="NZ_CANNGM010000003.1"/>
</dbReference>
<dbReference type="SUPFAM" id="SSF56784">
    <property type="entry name" value="HAD-like"/>
    <property type="match status" value="1"/>
</dbReference>
<dbReference type="EMBL" id="FXTE01000001">
    <property type="protein sequence ID" value="SMO50163.1"/>
    <property type="molecule type" value="Genomic_DNA"/>
</dbReference>
<name>A0A521BSP8_9RHOB</name>
<dbReference type="Pfam" id="PF13419">
    <property type="entry name" value="HAD_2"/>
    <property type="match status" value="1"/>
</dbReference>
<dbReference type="InterPro" id="IPR036412">
    <property type="entry name" value="HAD-like_sf"/>
</dbReference>
<dbReference type="GO" id="GO:0005829">
    <property type="term" value="C:cytosol"/>
    <property type="evidence" value="ECO:0007669"/>
    <property type="project" value="TreeGrafter"/>
</dbReference>
<evidence type="ECO:0000256" key="2">
    <source>
        <dbReference type="ARBA" id="ARBA00004818"/>
    </source>
</evidence>
<evidence type="ECO:0000256" key="3">
    <source>
        <dbReference type="ARBA" id="ARBA00006171"/>
    </source>
</evidence>
<gene>
    <name evidence="5" type="ORF">SAMN06265380_1011135</name>
</gene>
<organism evidence="5 6">
    <name type="scientific">Ruegeria faecimaris</name>
    <dbReference type="NCBI Taxonomy" id="686389"/>
    <lineage>
        <taxon>Bacteria</taxon>
        <taxon>Pseudomonadati</taxon>
        <taxon>Pseudomonadota</taxon>
        <taxon>Alphaproteobacteria</taxon>
        <taxon>Rhodobacterales</taxon>
        <taxon>Roseobacteraceae</taxon>
        <taxon>Ruegeria</taxon>
    </lineage>
</organism>
<dbReference type="SFLD" id="SFLDS00003">
    <property type="entry name" value="Haloacid_Dehalogenase"/>
    <property type="match status" value="1"/>
</dbReference>
<dbReference type="EC" id="3.1.3.18" evidence="4"/>
<reference evidence="5 6" key="1">
    <citation type="submission" date="2017-05" db="EMBL/GenBank/DDBJ databases">
        <authorList>
            <person name="Varghese N."/>
            <person name="Submissions S."/>
        </authorList>
    </citation>
    <scope>NUCLEOTIDE SEQUENCE [LARGE SCALE GENOMIC DNA]</scope>
    <source>
        <strain evidence="5 6">DSM 28009</strain>
    </source>
</reference>
<dbReference type="GO" id="GO:0008967">
    <property type="term" value="F:phosphoglycolate phosphatase activity"/>
    <property type="evidence" value="ECO:0007669"/>
    <property type="project" value="UniProtKB-EC"/>
</dbReference>
<evidence type="ECO:0000256" key="1">
    <source>
        <dbReference type="ARBA" id="ARBA00000830"/>
    </source>
</evidence>
<dbReference type="PANTHER" id="PTHR43434:SF1">
    <property type="entry name" value="PHOSPHOGLYCOLATE PHOSPHATASE"/>
    <property type="match status" value="1"/>
</dbReference>
<comment type="pathway">
    <text evidence="2">Organic acid metabolism; glycolate biosynthesis; glycolate from 2-phosphoglycolate: step 1/1.</text>
</comment>
<comment type="catalytic activity">
    <reaction evidence="1">
        <text>2-phosphoglycolate + H2O = glycolate + phosphate</text>
        <dbReference type="Rhea" id="RHEA:14369"/>
        <dbReference type="ChEBI" id="CHEBI:15377"/>
        <dbReference type="ChEBI" id="CHEBI:29805"/>
        <dbReference type="ChEBI" id="CHEBI:43474"/>
        <dbReference type="ChEBI" id="CHEBI:58033"/>
        <dbReference type="EC" id="3.1.3.18"/>
    </reaction>
</comment>
<dbReference type="PRINTS" id="PR00413">
    <property type="entry name" value="HADHALOGNASE"/>
</dbReference>
<dbReference type="InterPro" id="IPR023214">
    <property type="entry name" value="HAD_sf"/>
</dbReference>
<dbReference type="GO" id="GO:0006281">
    <property type="term" value="P:DNA repair"/>
    <property type="evidence" value="ECO:0007669"/>
    <property type="project" value="TreeGrafter"/>
</dbReference>
<sequence>MPIQAILFDKDGTLFDFAETWGSFGRNFLLRVTNGDHARAAELGQVIGFDLEQVAYSEDSVVIAGTVEEIAEVLEPHLPEMPREELVDLLNAESASSPQAQAVPLIPFLEGLREAGLKLGVATNDGEMPASEHLSSAGIREHFDFVAGYDSGHGFKPGPGQLFAFAQHVGVNPENIAMVGDSLHDLQAGRAAGMKTIGVLTGLARAETLEAMADVVLPNIGHIPAWLYENA</sequence>
<protein>
    <recommendedName>
        <fullName evidence="4">phosphoglycolate phosphatase</fullName>
        <ecNumber evidence="4">3.1.3.18</ecNumber>
    </recommendedName>
</protein>
<keyword evidence="6" id="KW-1185">Reference proteome</keyword>
<dbReference type="NCBIfam" id="TIGR01509">
    <property type="entry name" value="HAD-SF-IA-v3"/>
    <property type="match status" value="1"/>
</dbReference>
<dbReference type="AlphaFoldDB" id="A0A521BSP8"/>
<dbReference type="SFLD" id="SFLDG01129">
    <property type="entry name" value="C1.5:_HAD__Beta-PGM__Phosphata"/>
    <property type="match status" value="1"/>
</dbReference>
<evidence type="ECO:0000313" key="6">
    <source>
        <dbReference type="Proteomes" id="UP000319555"/>
    </source>
</evidence>